<evidence type="ECO:0000256" key="5">
    <source>
        <dbReference type="ARBA" id="ARBA00055538"/>
    </source>
</evidence>
<dbReference type="SUPFAM" id="SSF53850">
    <property type="entry name" value="Periplasmic binding protein-like II"/>
    <property type="match status" value="1"/>
</dbReference>
<evidence type="ECO:0000256" key="1">
    <source>
        <dbReference type="ARBA" id="ARBA00004418"/>
    </source>
</evidence>
<evidence type="ECO:0000256" key="7">
    <source>
        <dbReference type="SAM" id="SignalP"/>
    </source>
</evidence>
<dbReference type="RefSeq" id="WP_127191889.1">
    <property type="nucleotide sequence ID" value="NZ_RZNY01000006.1"/>
</dbReference>
<dbReference type="Pfam" id="PF09084">
    <property type="entry name" value="NMT1"/>
    <property type="match status" value="1"/>
</dbReference>
<evidence type="ECO:0000313" key="10">
    <source>
        <dbReference type="Proteomes" id="UP000279446"/>
    </source>
</evidence>
<keyword evidence="10" id="KW-1185">Reference proteome</keyword>
<dbReference type="OrthoDB" id="286202at2"/>
<dbReference type="GO" id="GO:0042626">
    <property type="term" value="F:ATPase-coupled transmembrane transporter activity"/>
    <property type="evidence" value="ECO:0007669"/>
    <property type="project" value="InterPro"/>
</dbReference>
<keyword evidence="4 7" id="KW-0732">Signal</keyword>
<feature type="domain" description="Solute-binding protein family 3/N-terminal" evidence="8">
    <location>
        <begin position="43"/>
        <end position="264"/>
    </location>
</feature>
<sequence>MKKNNVFNKVIFTLLASFLLLGTIFVGSATPAQAAKADKDKLTINVADNGGGSILSIIKEKGWLEAEFKKYNATVTWSEFPSGPPILEAFAAKRVDFTFLGDGAALQGQAAGLKFKNIALISDGKGISKILIPTDSKIKSVKDLKGKTIAVAKGTTFHVFLLKALIKNGLKESDVKLVNLQLADGLPAFVSGKVDAWVTPEPYVTQLISAKTAKLLPGLDTTIPAPSALIARSSIIKSHPELVTAFLEVYKEAIAWRDDNLEEAAQLVADKKKYPIEIIKILNNSFNYTLTPITKEAIDAQQKTVNLLYDAKFLKKKVKYSDSIDNSFINKVLK</sequence>
<comment type="caution">
    <text evidence="9">The sequence shown here is derived from an EMBL/GenBank/DDBJ whole genome shotgun (WGS) entry which is preliminary data.</text>
</comment>
<evidence type="ECO:0000313" key="9">
    <source>
        <dbReference type="EMBL" id="RUT47004.1"/>
    </source>
</evidence>
<evidence type="ECO:0000256" key="6">
    <source>
        <dbReference type="ARBA" id="ARBA00070228"/>
    </source>
</evidence>
<evidence type="ECO:0000256" key="4">
    <source>
        <dbReference type="ARBA" id="ARBA00022729"/>
    </source>
</evidence>
<dbReference type="PANTHER" id="PTHR30024">
    <property type="entry name" value="ALIPHATIC SULFONATES-BINDING PROTEIN-RELATED"/>
    <property type="match status" value="1"/>
</dbReference>
<proteinExistence type="inferred from homology"/>
<dbReference type="AlphaFoldDB" id="A0A433YAW5"/>
<dbReference type="InterPro" id="IPR015168">
    <property type="entry name" value="SsuA/THI5"/>
</dbReference>
<dbReference type="Gene3D" id="3.40.190.10">
    <property type="entry name" value="Periplasmic binding protein-like II"/>
    <property type="match status" value="2"/>
</dbReference>
<dbReference type="GO" id="GO:0016020">
    <property type="term" value="C:membrane"/>
    <property type="evidence" value="ECO:0007669"/>
    <property type="project" value="InterPro"/>
</dbReference>
<dbReference type="FunFam" id="3.40.190.10:FF:000050">
    <property type="entry name" value="Sulfonate ABC transporter substrate-binding protein"/>
    <property type="match status" value="1"/>
</dbReference>
<dbReference type="Proteomes" id="UP000279446">
    <property type="component" value="Unassembled WGS sequence"/>
</dbReference>
<comment type="function">
    <text evidence="5">Part of a binding-protein-dependent transport system for aliphatic sulfonates. Putative binding protein.</text>
</comment>
<evidence type="ECO:0000256" key="3">
    <source>
        <dbReference type="ARBA" id="ARBA00022448"/>
    </source>
</evidence>
<reference evidence="9 10" key="1">
    <citation type="submission" date="2018-12" db="EMBL/GenBank/DDBJ databases">
        <authorList>
            <person name="Sun L."/>
            <person name="Chen Z."/>
        </authorList>
    </citation>
    <scope>NUCLEOTIDE SEQUENCE [LARGE SCALE GENOMIC DNA]</scope>
    <source>
        <strain evidence="9 10">DSM 15890</strain>
    </source>
</reference>
<feature type="chain" id="PRO_5019331109" description="Putative aliphatic sulfonates-binding protein" evidence="7">
    <location>
        <begin position="35"/>
        <end position="334"/>
    </location>
</feature>
<accession>A0A433YAW5</accession>
<organism evidence="9 10">
    <name type="scientific">Paenibacillus anaericanus</name>
    <dbReference type="NCBI Taxonomy" id="170367"/>
    <lineage>
        <taxon>Bacteria</taxon>
        <taxon>Bacillati</taxon>
        <taxon>Bacillota</taxon>
        <taxon>Bacilli</taxon>
        <taxon>Bacillales</taxon>
        <taxon>Paenibacillaceae</taxon>
        <taxon>Paenibacillus</taxon>
    </lineage>
</organism>
<dbReference type="PANTHER" id="PTHR30024:SF42">
    <property type="entry name" value="ALIPHATIC SULFONATES-BINDING PROTEIN-RELATED"/>
    <property type="match status" value="1"/>
</dbReference>
<dbReference type="SMART" id="SM00062">
    <property type="entry name" value="PBPb"/>
    <property type="match status" value="1"/>
</dbReference>
<comment type="similarity">
    <text evidence="2">Belongs to the bacterial solute-binding protein SsuA/TauA family.</text>
</comment>
<evidence type="ECO:0000259" key="8">
    <source>
        <dbReference type="SMART" id="SM00062"/>
    </source>
</evidence>
<evidence type="ECO:0000256" key="2">
    <source>
        <dbReference type="ARBA" id="ARBA00010742"/>
    </source>
</evidence>
<gene>
    <name evidence="9" type="ORF">EJP82_09900</name>
</gene>
<feature type="signal peptide" evidence="7">
    <location>
        <begin position="1"/>
        <end position="34"/>
    </location>
</feature>
<dbReference type="InterPro" id="IPR001638">
    <property type="entry name" value="Solute-binding_3/MltF_N"/>
</dbReference>
<dbReference type="GO" id="GO:0042597">
    <property type="term" value="C:periplasmic space"/>
    <property type="evidence" value="ECO:0007669"/>
    <property type="project" value="UniProtKB-SubCell"/>
</dbReference>
<dbReference type="EMBL" id="RZNY01000006">
    <property type="protein sequence ID" value="RUT47004.1"/>
    <property type="molecule type" value="Genomic_DNA"/>
</dbReference>
<keyword evidence="3" id="KW-0813">Transport</keyword>
<name>A0A433YAW5_9BACL</name>
<comment type="subcellular location">
    <subcellularLocation>
        <location evidence="1">Periplasm</location>
    </subcellularLocation>
</comment>
<protein>
    <recommendedName>
        <fullName evidence="6">Putative aliphatic sulfonates-binding protein</fullName>
    </recommendedName>
</protein>
<dbReference type="NCBIfam" id="TIGR01728">
    <property type="entry name" value="SsuA_fam"/>
    <property type="match status" value="1"/>
</dbReference>
<dbReference type="InterPro" id="IPR010067">
    <property type="entry name" value="ABC_SsuA_sub-bd"/>
</dbReference>